<feature type="region of interest" description="Disordered" evidence="2">
    <location>
        <begin position="1"/>
        <end position="28"/>
    </location>
</feature>
<feature type="domain" description="HTH tetR-type" evidence="3">
    <location>
        <begin position="44"/>
        <end position="79"/>
    </location>
</feature>
<dbReference type="RefSeq" id="WP_379785175.1">
    <property type="nucleotide sequence ID" value="NZ_JBHSMU010000015.1"/>
</dbReference>
<dbReference type="Pfam" id="PF00440">
    <property type="entry name" value="TetR_N"/>
    <property type="match status" value="1"/>
</dbReference>
<evidence type="ECO:0000313" key="5">
    <source>
        <dbReference type="Proteomes" id="UP001596050"/>
    </source>
</evidence>
<gene>
    <name evidence="4" type="ORF">ACFPN5_18110</name>
</gene>
<protein>
    <submittedName>
        <fullName evidence="4">TetR/AcrR family transcriptional regulator</fullName>
    </submittedName>
</protein>
<dbReference type="InterPro" id="IPR001647">
    <property type="entry name" value="HTH_TetR"/>
</dbReference>
<evidence type="ECO:0000256" key="2">
    <source>
        <dbReference type="SAM" id="MobiDB-lite"/>
    </source>
</evidence>
<dbReference type="SUPFAM" id="SSF46689">
    <property type="entry name" value="Homeodomain-like"/>
    <property type="match status" value="1"/>
</dbReference>
<dbReference type="InterPro" id="IPR009057">
    <property type="entry name" value="Homeodomain-like_sf"/>
</dbReference>
<reference evidence="5" key="1">
    <citation type="journal article" date="2019" name="Int. J. Syst. Evol. Microbiol.">
        <title>The Global Catalogue of Microorganisms (GCM) 10K type strain sequencing project: providing services to taxonomists for standard genome sequencing and annotation.</title>
        <authorList>
            <consortium name="The Broad Institute Genomics Platform"/>
            <consortium name="The Broad Institute Genome Sequencing Center for Infectious Disease"/>
            <person name="Wu L."/>
            <person name="Ma J."/>
        </authorList>
    </citation>
    <scope>NUCLEOTIDE SEQUENCE [LARGE SCALE GENOMIC DNA]</scope>
    <source>
        <strain evidence="5">KACC 12649</strain>
    </source>
</reference>
<name>A0ABW0L7A3_9BURK</name>
<dbReference type="Gene3D" id="1.10.357.10">
    <property type="entry name" value="Tetracycline Repressor, domain 2"/>
    <property type="match status" value="1"/>
</dbReference>
<dbReference type="EMBL" id="JBHSMU010000015">
    <property type="protein sequence ID" value="MFC5461728.1"/>
    <property type="molecule type" value="Genomic_DNA"/>
</dbReference>
<evidence type="ECO:0000256" key="1">
    <source>
        <dbReference type="ARBA" id="ARBA00023125"/>
    </source>
</evidence>
<keyword evidence="1" id="KW-0238">DNA-binding</keyword>
<sequence>MPNQTSSATQSPPTVSRTNLQKGRANQKQRTYQALLDAALGLSEAGQQPTLQDIAKKAMVSRATAYRYFPSVDALIHEAYFGRGVVPLDEVVAPGPDPVEAAGRAADAMNRLLLGDEAGVHIVERAFMQMWLDNASEDRPARMARRMNYIDPIVDSLADRLDDGARSRLRTGLAMTMGTEAILAMRDVAGASREEAIAAGIWAAQSLVRQALAEASRQS</sequence>
<evidence type="ECO:0000259" key="3">
    <source>
        <dbReference type="Pfam" id="PF00440"/>
    </source>
</evidence>
<keyword evidence="5" id="KW-1185">Reference proteome</keyword>
<dbReference type="Proteomes" id="UP001596050">
    <property type="component" value="Unassembled WGS sequence"/>
</dbReference>
<comment type="caution">
    <text evidence="4">The sequence shown here is derived from an EMBL/GenBank/DDBJ whole genome shotgun (WGS) entry which is preliminary data.</text>
</comment>
<evidence type="ECO:0000313" key="4">
    <source>
        <dbReference type="EMBL" id="MFC5461728.1"/>
    </source>
</evidence>
<organism evidence="4 5">
    <name type="scientific">Massilia niabensis</name>
    <dbReference type="NCBI Taxonomy" id="544910"/>
    <lineage>
        <taxon>Bacteria</taxon>
        <taxon>Pseudomonadati</taxon>
        <taxon>Pseudomonadota</taxon>
        <taxon>Betaproteobacteria</taxon>
        <taxon>Burkholderiales</taxon>
        <taxon>Oxalobacteraceae</taxon>
        <taxon>Telluria group</taxon>
        <taxon>Massilia</taxon>
    </lineage>
</organism>
<accession>A0ABW0L7A3</accession>
<proteinExistence type="predicted"/>